<reference evidence="1" key="1">
    <citation type="submission" date="2020-05" db="EMBL/GenBank/DDBJ databases">
        <title>Large-scale comparative analyses of tick genomes elucidate their genetic diversity and vector capacities.</title>
        <authorList>
            <person name="Jia N."/>
            <person name="Wang J."/>
            <person name="Shi W."/>
            <person name="Du L."/>
            <person name="Sun Y."/>
            <person name="Zhan W."/>
            <person name="Jiang J."/>
            <person name="Wang Q."/>
            <person name="Zhang B."/>
            <person name="Ji P."/>
            <person name="Sakyi L.B."/>
            <person name="Cui X."/>
            <person name="Yuan T."/>
            <person name="Jiang B."/>
            <person name="Yang W."/>
            <person name="Lam T.T.-Y."/>
            <person name="Chang Q."/>
            <person name="Ding S."/>
            <person name="Wang X."/>
            <person name="Zhu J."/>
            <person name="Ruan X."/>
            <person name="Zhao L."/>
            <person name="Wei J."/>
            <person name="Que T."/>
            <person name="Du C."/>
            <person name="Cheng J."/>
            <person name="Dai P."/>
            <person name="Han X."/>
            <person name="Huang E."/>
            <person name="Gao Y."/>
            <person name="Liu J."/>
            <person name="Shao H."/>
            <person name="Ye R."/>
            <person name="Li L."/>
            <person name="Wei W."/>
            <person name="Wang X."/>
            <person name="Wang C."/>
            <person name="Yang T."/>
            <person name="Huo Q."/>
            <person name="Li W."/>
            <person name="Guo W."/>
            <person name="Chen H."/>
            <person name="Zhou L."/>
            <person name="Ni X."/>
            <person name="Tian J."/>
            <person name="Zhou Y."/>
            <person name="Sheng Y."/>
            <person name="Liu T."/>
            <person name="Pan Y."/>
            <person name="Xia L."/>
            <person name="Li J."/>
            <person name="Zhao F."/>
            <person name="Cao W."/>
        </authorList>
    </citation>
    <scope>NUCLEOTIDE SEQUENCE</scope>
    <source>
        <strain evidence="1">Hyas-2018</strain>
    </source>
</reference>
<protein>
    <submittedName>
        <fullName evidence="1">Uncharacterized protein</fullName>
    </submittedName>
</protein>
<comment type="caution">
    <text evidence="1">The sequence shown here is derived from an EMBL/GenBank/DDBJ whole genome shotgun (WGS) entry which is preliminary data.</text>
</comment>
<keyword evidence="2" id="KW-1185">Reference proteome</keyword>
<organism evidence="1 2">
    <name type="scientific">Hyalomma asiaticum</name>
    <name type="common">Tick</name>
    <dbReference type="NCBI Taxonomy" id="266040"/>
    <lineage>
        <taxon>Eukaryota</taxon>
        <taxon>Metazoa</taxon>
        <taxon>Ecdysozoa</taxon>
        <taxon>Arthropoda</taxon>
        <taxon>Chelicerata</taxon>
        <taxon>Arachnida</taxon>
        <taxon>Acari</taxon>
        <taxon>Parasitiformes</taxon>
        <taxon>Ixodida</taxon>
        <taxon>Ixodoidea</taxon>
        <taxon>Ixodidae</taxon>
        <taxon>Hyalomminae</taxon>
        <taxon>Hyalomma</taxon>
    </lineage>
</organism>
<sequence length="109" mass="11865">MIAQVLLFVYWSILAPFLAVLIEVVGVGLRHNIVRGAVLPDTLPTDESAPKNNLVRLKTKQTWCTESGEVTAAKGTQRVAGDLPAFQARSDREDSNGFPRDASVDESRA</sequence>
<dbReference type="EMBL" id="CM023486">
    <property type="protein sequence ID" value="KAH6928262.1"/>
    <property type="molecule type" value="Genomic_DNA"/>
</dbReference>
<dbReference type="Proteomes" id="UP000821845">
    <property type="component" value="Chromosome 6"/>
</dbReference>
<name>A0ACB7RZA0_HYAAI</name>
<accession>A0ACB7RZA0</accession>
<proteinExistence type="predicted"/>
<evidence type="ECO:0000313" key="1">
    <source>
        <dbReference type="EMBL" id="KAH6928262.1"/>
    </source>
</evidence>
<gene>
    <name evidence="1" type="ORF">HPB50_013637</name>
</gene>
<evidence type="ECO:0000313" key="2">
    <source>
        <dbReference type="Proteomes" id="UP000821845"/>
    </source>
</evidence>